<dbReference type="OrthoDB" id="8557224at2"/>
<feature type="transmembrane region" description="Helical" evidence="7">
    <location>
        <begin position="542"/>
        <end position="559"/>
    </location>
</feature>
<sequence>MQKRIFNAIISKDVFKINNSYSKAPKKVFFYTFFCVVICLIIFGFNFLDINWAKFFNSFSLFGEKLKKLVNWDFKNFLEKDNMGISFMNSALKSIWETISMAFAGSILGVLISIPFSIAAASNIVKNKFINNFSRFIIAIFRTIPSFTYALILVGYFGQTMATVTIAITIFSFSITSKFLFERIEHININIFISMQATGANKFRSFRSAVVPQISSHIISAAFYALETNIRYISVIAGVTGVGIGQLINNGVSYGRYDKVGFMLALLIVIIIFLEILIYIIKNYIIFDRDYLLDQKEQKKAIKIQNAIKKENNLRFYIKYILLKEWNSELSILKANKKTNLQQLREKKIEKNKIINKFKEEYKKNILKDKQKFVEYRKVHLNSRNWFIFNEELNNYVRMDKIYITKINLEVLNLKEKMISEIKDTAFSKHQEFKKTLTVEKVLKQKPLFFIKRMVMYLLILGLFAYSISLVKFRLENDATIASTNQHIKEIFNIDWTGLFKKHGNAPYSVIYLLIEGISISIIGTTLGAIFAYIFGVISSENIVNFYVAKFFVVINSAIRAIPSYIYAIIFISLVGMGPFTGALALMMGSIGMLSKYDREIFDDINMKLISQLQATGLNKWQRIKYGILPQSTSSIVSYIAYRFDINFKEVSVLGAVGASNMGYLLNSYFLQQYFSEFGTLLLGIMLVTILIEIISSTLRAKINLGVNPKWVDQIILWIKHHWFALYKANEKLKFKENNLSFDEAYAFYGYTNKTICQNAKEIKKTKKLSYKVSWLISYCNYFDIEFKNENFKDLKMLYKKHNELLKVNVNEFKKSRKEKIKFLISKKTEDKQKLKTYYSSEINKLETNYQKKEFKKEFRKNKNYINRNTKIAINSLNY</sequence>
<evidence type="ECO:0000256" key="5">
    <source>
        <dbReference type="ARBA" id="ARBA00022989"/>
    </source>
</evidence>
<keyword evidence="8" id="KW-0175">Coiled coil</keyword>
<evidence type="ECO:0000256" key="6">
    <source>
        <dbReference type="ARBA" id="ARBA00023136"/>
    </source>
</evidence>
<evidence type="ECO:0000256" key="3">
    <source>
        <dbReference type="ARBA" id="ARBA00022475"/>
    </source>
</evidence>
<feature type="transmembrane region" description="Helical" evidence="7">
    <location>
        <begin position="260"/>
        <end position="281"/>
    </location>
</feature>
<dbReference type="Proteomes" id="UP000424468">
    <property type="component" value="Chromosome"/>
</dbReference>
<evidence type="ECO:0000256" key="4">
    <source>
        <dbReference type="ARBA" id="ARBA00022692"/>
    </source>
</evidence>
<dbReference type="SUPFAM" id="SSF161098">
    <property type="entry name" value="MetI-like"/>
    <property type="match status" value="2"/>
</dbReference>
<keyword evidence="11" id="KW-1185">Reference proteome</keyword>
<name>A0A6I6CC32_9MOLU</name>
<keyword evidence="6 7" id="KW-0472">Membrane</keyword>
<feature type="transmembrane region" description="Helical" evidence="7">
    <location>
        <begin position="99"/>
        <end position="124"/>
    </location>
</feature>
<proteinExistence type="inferred from homology"/>
<feature type="coiled-coil region" evidence="8">
    <location>
        <begin position="327"/>
        <end position="361"/>
    </location>
</feature>
<feature type="transmembrane region" description="Helical" evidence="7">
    <location>
        <begin position="510"/>
        <end position="535"/>
    </location>
</feature>
<accession>A0A6I6CC32</accession>
<evidence type="ECO:0000313" key="10">
    <source>
        <dbReference type="EMBL" id="QGS51662.1"/>
    </source>
</evidence>
<feature type="transmembrane region" description="Helical" evidence="7">
    <location>
        <begin position="230"/>
        <end position="248"/>
    </location>
</feature>
<feature type="domain" description="ABC transmembrane type-1" evidence="9">
    <location>
        <begin position="95"/>
        <end position="281"/>
    </location>
</feature>
<feature type="transmembrane region" description="Helical" evidence="7">
    <location>
        <begin position="454"/>
        <end position="473"/>
    </location>
</feature>
<feature type="transmembrane region" description="Helical" evidence="7">
    <location>
        <begin position="136"/>
        <end position="157"/>
    </location>
</feature>
<feature type="transmembrane region" description="Helical" evidence="7">
    <location>
        <begin position="678"/>
        <end position="695"/>
    </location>
</feature>
<dbReference type="EMBL" id="CP046276">
    <property type="protein sequence ID" value="QGS51662.1"/>
    <property type="molecule type" value="Genomic_DNA"/>
</dbReference>
<protein>
    <submittedName>
        <fullName evidence="10">Phosphonate transport system permease protein</fullName>
    </submittedName>
</protein>
<evidence type="ECO:0000256" key="1">
    <source>
        <dbReference type="ARBA" id="ARBA00004651"/>
    </source>
</evidence>
<evidence type="ECO:0000259" key="9">
    <source>
        <dbReference type="PROSITE" id="PS50928"/>
    </source>
</evidence>
<feature type="domain" description="ABC transmembrane type-1" evidence="9">
    <location>
        <begin position="514"/>
        <end position="696"/>
    </location>
</feature>
<feature type="transmembrane region" description="Helical" evidence="7">
    <location>
        <begin position="163"/>
        <end position="181"/>
    </location>
</feature>
<dbReference type="InterPro" id="IPR000515">
    <property type="entry name" value="MetI-like"/>
</dbReference>
<dbReference type="RefSeq" id="WP_156005851.1">
    <property type="nucleotide sequence ID" value="NZ_CP046276.1"/>
</dbReference>
<comment type="similarity">
    <text evidence="7">Belongs to the binding-protein-dependent transport system permease family.</text>
</comment>
<dbReference type="Pfam" id="PF00528">
    <property type="entry name" value="BPD_transp_1"/>
    <property type="match status" value="2"/>
</dbReference>
<dbReference type="PANTHER" id="PTHR30043">
    <property type="entry name" value="PHOSPHONATES TRANSPORT SYSTEM PERMEASE PROTEIN"/>
    <property type="match status" value="1"/>
</dbReference>
<organism evidence="10 11">
    <name type="scientific">Spiroplasma tabanidicola</name>
    <dbReference type="NCBI Taxonomy" id="324079"/>
    <lineage>
        <taxon>Bacteria</taxon>
        <taxon>Bacillati</taxon>
        <taxon>Mycoplasmatota</taxon>
        <taxon>Mollicutes</taxon>
        <taxon>Entomoplasmatales</taxon>
        <taxon>Spiroplasmataceae</taxon>
        <taxon>Spiroplasma</taxon>
    </lineage>
</organism>
<keyword evidence="5 7" id="KW-1133">Transmembrane helix</keyword>
<dbReference type="CDD" id="cd06261">
    <property type="entry name" value="TM_PBP2"/>
    <property type="match status" value="2"/>
</dbReference>
<gene>
    <name evidence="10" type="primary">phnE</name>
    <name evidence="10" type="ORF">STABA_v1c02960</name>
</gene>
<dbReference type="Gene3D" id="1.10.3720.10">
    <property type="entry name" value="MetI-like"/>
    <property type="match status" value="2"/>
</dbReference>
<evidence type="ECO:0000256" key="2">
    <source>
        <dbReference type="ARBA" id="ARBA00022448"/>
    </source>
</evidence>
<keyword evidence="3" id="KW-1003">Cell membrane</keyword>
<dbReference type="KEGG" id="stab:STABA_v1c02960"/>
<keyword evidence="4 7" id="KW-0812">Transmembrane</keyword>
<comment type="subcellular location">
    <subcellularLocation>
        <location evidence="1 7">Cell membrane</location>
        <topology evidence="1 7">Multi-pass membrane protein</topology>
    </subcellularLocation>
</comment>
<dbReference type="PANTHER" id="PTHR30043:SF1">
    <property type="entry name" value="ABC TRANSPORT SYSTEM PERMEASE PROTEIN P69"/>
    <property type="match status" value="1"/>
</dbReference>
<dbReference type="GO" id="GO:0055085">
    <property type="term" value="P:transmembrane transport"/>
    <property type="evidence" value="ECO:0007669"/>
    <property type="project" value="InterPro"/>
</dbReference>
<dbReference type="PROSITE" id="PS50928">
    <property type="entry name" value="ABC_TM1"/>
    <property type="match status" value="2"/>
</dbReference>
<reference evidence="10 11" key="1">
    <citation type="submission" date="2019-11" db="EMBL/GenBank/DDBJ databases">
        <title>Complete genome sequence of Spiroplasma tabanidicola TAUS-1 (DSM 22603).</title>
        <authorList>
            <person name="Huang C.-T."/>
            <person name="Lin Y.-C."/>
            <person name="Kuo C.-H."/>
        </authorList>
    </citation>
    <scope>NUCLEOTIDE SEQUENCE [LARGE SCALE GENOMIC DNA]</scope>
    <source>
        <strain evidence="10 11">TAUS-1</strain>
    </source>
</reference>
<dbReference type="InterPro" id="IPR035906">
    <property type="entry name" value="MetI-like_sf"/>
</dbReference>
<keyword evidence="2 7" id="KW-0813">Transport</keyword>
<feature type="transmembrane region" description="Helical" evidence="7">
    <location>
        <begin position="28"/>
        <end position="48"/>
    </location>
</feature>
<feature type="transmembrane region" description="Helical" evidence="7">
    <location>
        <begin position="565"/>
        <end position="589"/>
    </location>
</feature>
<evidence type="ECO:0000256" key="8">
    <source>
        <dbReference type="SAM" id="Coils"/>
    </source>
</evidence>
<dbReference type="AlphaFoldDB" id="A0A6I6CC32"/>
<evidence type="ECO:0000256" key="7">
    <source>
        <dbReference type="RuleBase" id="RU363032"/>
    </source>
</evidence>
<dbReference type="GO" id="GO:0005886">
    <property type="term" value="C:plasma membrane"/>
    <property type="evidence" value="ECO:0007669"/>
    <property type="project" value="UniProtKB-SubCell"/>
</dbReference>
<evidence type="ECO:0000313" key="11">
    <source>
        <dbReference type="Proteomes" id="UP000424468"/>
    </source>
</evidence>